<sequence>MKVSIKRHISSKLTKTRALLKNKLLVPHIPSTKSFSMYTLNKMLDQYKMVYLKPINGLKGIGIMRAEKKGTKYELRQGTSKAIFTSVHALYQSVRRRIRRKPYLIQKGIRTLLYHGRPFDFRIMVQKNENREWEVSGIVGRVARPKLIVTNRSQGGTCLPAERLLKSNMNQSKVTPYLESLFSLTRSIGVQFQSIHPTVWQLGVDIAVSQSMKPWVLEVNTSPAITPFIRLGNKQMYNRIIQLTRLNKNNPQ</sequence>
<dbReference type="AlphaFoldDB" id="A0A368VHD1"/>
<dbReference type="Proteomes" id="UP000252415">
    <property type="component" value="Unassembled WGS sequence"/>
</dbReference>
<gene>
    <name evidence="1" type="ORF">DFP97_13115</name>
</gene>
<dbReference type="EMBL" id="QPJD01000031">
    <property type="protein sequence ID" value="RCW40607.1"/>
    <property type="molecule type" value="Genomic_DNA"/>
</dbReference>
<keyword evidence="2" id="KW-1185">Reference proteome</keyword>
<dbReference type="Gene3D" id="3.30.470.20">
    <property type="entry name" value="ATP-grasp fold, B domain"/>
    <property type="match status" value="1"/>
</dbReference>
<accession>A0A368VHD1</accession>
<evidence type="ECO:0000313" key="2">
    <source>
        <dbReference type="Proteomes" id="UP000252415"/>
    </source>
</evidence>
<comment type="caution">
    <text evidence="1">The sequence shown here is derived from an EMBL/GenBank/DDBJ whole genome shotgun (WGS) entry which is preliminary data.</text>
</comment>
<name>A0A368VHD1_9BACL</name>
<organism evidence="1 2">
    <name type="scientific">Paenibacillus prosopidis</name>
    <dbReference type="NCBI Taxonomy" id="630520"/>
    <lineage>
        <taxon>Bacteria</taxon>
        <taxon>Bacillati</taxon>
        <taxon>Bacillota</taxon>
        <taxon>Bacilli</taxon>
        <taxon>Bacillales</taxon>
        <taxon>Paenibacillaceae</taxon>
        <taxon>Paenibacillus</taxon>
    </lineage>
</organism>
<dbReference type="RefSeq" id="WP_114384179.1">
    <property type="nucleotide sequence ID" value="NZ_QPJD01000031.1"/>
</dbReference>
<dbReference type="Pfam" id="PF14398">
    <property type="entry name" value="ATPgrasp_YheCD"/>
    <property type="match status" value="1"/>
</dbReference>
<protein>
    <submittedName>
        <fullName evidence="1">YheC/D-like protein</fullName>
    </submittedName>
</protein>
<evidence type="ECO:0000313" key="1">
    <source>
        <dbReference type="EMBL" id="RCW40607.1"/>
    </source>
</evidence>
<proteinExistence type="predicted"/>
<dbReference type="SUPFAM" id="SSF56059">
    <property type="entry name" value="Glutathione synthetase ATP-binding domain-like"/>
    <property type="match status" value="1"/>
</dbReference>
<dbReference type="OrthoDB" id="7869153at2"/>
<reference evidence="1 2" key="1">
    <citation type="submission" date="2018-07" db="EMBL/GenBank/DDBJ databases">
        <title>Genomic Encyclopedia of Type Strains, Phase III (KMG-III): the genomes of soil and plant-associated and newly described type strains.</title>
        <authorList>
            <person name="Whitman W."/>
        </authorList>
    </citation>
    <scope>NUCLEOTIDE SEQUENCE [LARGE SCALE GENOMIC DNA]</scope>
    <source>
        <strain evidence="1 2">CECT 7506</strain>
    </source>
</reference>
<dbReference type="InterPro" id="IPR026838">
    <property type="entry name" value="YheC/D"/>
</dbReference>